<dbReference type="NCBIfam" id="NF033788">
    <property type="entry name" value="HTH_metalloreg"/>
    <property type="match status" value="1"/>
</dbReference>
<name>A0A8J4HAV0_9PROT</name>
<dbReference type="CDD" id="cd00090">
    <property type="entry name" value="HTH_ARSR"/>
    <property type="match status" value="1"/>
</dbReference>
<dbReference type="SUPFAM" id="SSF46785">
    <property type="entry name" value="Winged helix' DNA-binding domain"/>
    <property type="match status" value="1"/>
</dbReference>
<evidence type="ECO:0000256" key="3">
    <source>
        <dbReference type="ARBA" id="ARBA00023163"/>
    </source>
</evidence>
<dbReference type="InterPro" id="IPR036390">
    <property type="entry name" value="WH_DNA-bd_sf"/>
</dbReference>
<organism evidence="5">
    <name type="scientific">Acidicaldus sp</name>
    <dbReference type="NCBI Taxonomy" id="1872105"/>
    <lineage>
        <taxon>Bacteria</taxon>
        <taxon>Pseudomonadati</taxon>
        <taxon>Pseudomonadota</taxon>
        <taxon>Alphaproteobacteria</taxon>
        <taxon>Acetobacterales</taxon>
        <taxon>Acetobacteraceae</taxon>
        <taxon>Acidicaldus</taxon>
    </lineage>
</organism>
<proteinExistence type="predicted"/>
<keyword evidence="1" id="KW-0805">Transcription regulation</keyword>
<dbReference type="PROSITE" id="PS50987">
    <property type="entry name" value="HTH_ARSR_2"/>
    <property type="match status" value="1"/>
</dbReference>
<dbReference type="InterPro" id="IPR011991">
    <property type="entry name" value="ArsR-like_HTH"/>
</dbReference>
<dbReference type="PANTHER" id="PTHR43132">
    <property type="entry name" value="ARSENICAL RESISTANCE OPERON REPRESSOR ARSR-RELATED"/>
    <property type="match status" value="1"/>
</dbReference>
<dbReference type="GO" id="GO:0003677">
    <property type="term" value="F:DNA binding"/>
    <property type="evidence" value="ECO:0007669"/>
    <property type="project" value="UniProtKB-KW"/>
</dbReference>
<protein>
    <submittedName>
        <fullName evidence="5">Transcriptional regulator</fullName>
    </submittedName>
</protein>
<sequence length="105" mass="11937">MDAARLQRQARAATRFLKALANQHRLMILCHLVEGERAVGELEEELGIQQAHLSQHLARLRHEGLVCARRESRAIYYRLGSDEARAVLGTLYRLFCRTPSQPGDT</sequence>
<evidence type="ECO:0000259" key="4">
    <source>
        <dbReference type="PROSITE" id="PS50987"/>
    </source>
</evidence>
<dbReference type="SMART" id="SM00418">
    <property type="entry name" value="HTH_ARSR"/>
    <property type="match status" value="1"/>
</dbReference>
<dbReference type="AlphaFoldDB" id="A0A8J4HAV0"/>
<feature type="domain" description="HTH arsR-type" evidence="4">
    <location>
        <begin position="6"/>
        <end position="99"/>
    </location>
</feature>
<gene>
    <name evidence="5" type="ORF">ENY07_07670</name>
</gene>
<dbReference type="EMBL" id="DTQM01000151">
    <property type="protein sequence ID" value="HGC43082.1"/>
    <property type="molecule type" value="Genomic_DNA"/>
</dbReference>
<dbReference type="Pfam" id="PF01022">
    <property type="entry name" value="HTH_5"/>
    <property type="match status" value="1"/>
</dbReference>
<evidence type="ECO:0000256" key="2">
    <source>
        <dbReference type="ARBA" id="ARBA00023125"/>
    </source>
</evidence>
<dbReference type="Gene3D" id="1.10.10.10">
    <property type="entry name" value="Winged helix-like DNA-binding domain superfamily/Winged helix DNA-binding domain"/>
    <property type="match status" value="1"/>
</dbReference>
<reference evidence="5" key="1">
    <citation type="journal article" date="2020" name="mSystems">
        <title>Genome- and Community-Level Interaction Insights into Carbon Utilization and Element Cycling Functions of Hydrothermarchaeota in Hydrothermal Sediment.</title>
        <authorList>
            <person name="Zhou Z."/>
            <person name="Liu Y."/>
            <person name="Xu W."/>
            <person name="Pan J."/>
            <person name="Luo Z.H."/>
            <person name="Li M."/>
        </authorList>
    </citation>
    <scope>NUCLEOTIDE SEQUENCE</scope>
    <source>
        <strain evidence="5">SpSt-997</strain>
    </source>
</reference>
<dbReference type="PANTHER" id="PTHR43132:SF2">
    <property type="entry name" value="ARSENICAL RESISTANCE OPERON REPRESSOR ARSR-RELATED"/>
    <property type="match status" value="1"/>
</dbReference>
<dbReference type="InterPro" id="IPR036388">
    <property type="entry name" value="WH-like_DNA-bd_sf"/>
</dbReference>
<accession>A0A8J4HAV0</accession>
<dbReference type="InterPro" id="IPR051011">
    <property type="entry name" value="Metal_resp_trans_reg"/>
</dbReference>
<evidence type="ECO:0000256" key="1">
    <source>
        <dbReference type="ARBA" id="ARBA00023015"/>
    </source>
</evidence>
<comment type="caution">
    <text evidence="5">The sequence shown here is derived from an EMBL/GenBank/DDBJ whole genome shotgun (WGS) entry which is preliminary data.</text>
</comment>
<dbReference type="GO" id="GO:0003700">
    <property type="term" value="F:DNA-binding transcription factor activity"/>
    <property type="evidence" value="ECO:0007669"/>
    <property type="project" value="InterPro"/>
</dbReference>
<keyword evidence="2" id="KW-0238">DNA-binding</keyword>
<dbReference type="PRINTS" id="PR00778">
    <property type="entry name" value="HTHARSR"/>
</dbReference>
<evidence type="ECO:0000313" key="5">
    <source>
        <dbReference type="EMBL" id="HGC43082.1"/>
    </source>
</evidence>
<keyword evidence="3" id="KW-0804">Transcription</keyword>
<dbReference type="InterPro" id="IPR001845">
    <property type="entry name" value="HTH_ArsR_DNA-bd_dom"/>
</dbReference>